<dbReference type="Proteomes" id="UP001589698">
    <property type="component" value="Unassembled WGS sequence"/>
</dbReference>
<dbReference type="InterPro" id="IPR050595">
    <property type="entry name" value="Bact_response_regulator"/>
</dbReference>
<protein>
    <submittedName>
        <fullName evidence="4">Response regulator</fullName>
    </submittedName>
</protein>
<sequence>MAEVLVVDDEDDIRELVAMCVQRAGHVARTFDSPRAALAYATKGHVDLALLDWSMPVMDGGELCARMRAVPHLAEIPILVVTAYTDEATRARANEAGATGFIAKPFSLQVLMQYVAAALADPGADLQAPDQLPTPQS</sequence>
<feature type="modified residue" description="4-aspartylphosphate" evidence="2">
    <location>
        <position position="52"/>
    </location>
</feature>
<evidence type="ECO:0000259" key="3">
    <source>
        <dbReference type="PROSITE" id="PS50110"/>
    </source>
</evidence>
<dbReference type="PANTHER" id="PTHR44591:SF25">
    <property type="entry name" value="CHEMOTAXIS TWO-COMPONENT RESPONSE REGULATOR"/>
    <property type="match status" value="1"/>
</dbReference>
<evidence type="ECO:0000313" key="4">
    <source>
        <dbReference type="EMBL" id="MFC0224887.1"/>
    </source>
</evidence>
<keyword evidence="1 2" id="KW-0597">Phosphoprotein</keyword>
<dbReference type="RefSeq" id="WP_378520666.1">
    <property type="nucleotide sequence ID" value="NZ_CBCSDI010000048.1"/>
</dbReference>
<keyword evidence="5" id="KW-1185">Reference proteome</keyword>
<name>A0ABV6E7C2_9ACTN</name>
<dbReference type="Pfam" id="PF00072">
    <property type="entry name" value="Response_reg"/>
    <property type="match status" value="1"/>
</dbReference>
<reference evidence="4 5" key="1">
    <citation type="submission" date="2024-09" db="EMBL/GenBank/DDBJ databases">
        <authorList>
            <person name="Sun Q."/>
            <person name="Mori K."/>
        </authorList>
    </citation>
    <scope>NUCLEOTIDE SEQUENCE [LARGE SCALE GENOMIC DNA]</scope>
    <source>
        <strain evidence="4 5">CCM 8654</strain>
    </source>
</reference>
<dbReference type="SUPFAM" id="SSF52172">
    <property type="entry name" value="CheY-like"/>
    <property type="match status" value="1"/>
</dbReference>
<comment type="caution">
    <text evidence="4">The sequence shown here is derived from an EMBL/GenBank/DDBJ whole genome shotgun (WGS) entry which is preliminary data.</text>
</comment>
<feature type="domain" description="Response regulatory" evidence="3">
    <location>
        <begin position="3"/>
        <end position="119"/>
    </location>
</feature>
<gene>
    <name evidence="4" type="ORF">ACFFJG_20545</name>
</gene>
<organism evidence="4 5">
    <name type="scientific">Nocardioides zeicaulis</name>
    <dbReference type="NCBI Taxonomy" id="1776857"/>
    <lineage>
        <taxon>Bacteria</taxon>
        <taxon>Bacillati</taxon>
        <taxon>Actinomycetota</taxon>
        <taxon>Actinomycetes</taxon>
        <taxon>Propionibacteriales</taxon>
        <taxon>Nocardioidaceae</taxon>
        <taxon>Nocardioides</taxon>
    </lineage>
</organism>
<dbReference type="InterPro" id="IPR011006">
    <property type="entry name" value="CheY-like_superfamily"/>
</dbReference>
<evidence type="ECO:0000256" key="2">
    <source>
        <dbReference type="PROSITE-ProRule" id="PRU00169"/>
    </source>
</evidence>
<dbReference type="PANTHER" id="PTHR44591">
    <property type="entry name" value="STRESS RESPONSE REGULATOR PROTEIN 1"/>
    <property type="match status" value="1"/>
</dbReference>
<dbReference type="InterPro" id="IPR001789">
    <property type="entry name" value="Sig_transdc_resp-reg_receiver"/>
</dbReference>
<evidence type="ECO:0000313" key="5">
    <source>
        <dbReference type="Proteomes" id="UP001589698"/>
    </source>
</evidence>
<accession>A0ABV6E7C2</accession>
<evidence type="ECO:0000256" key="1">
    <source>
        <dbReference type="ARBA" id="ARBA00022553"/>
    </source>
</evidence>
<dbReference type="SMART" id="SM00448">
    <property type="entry name" value="REC"/>
    <property type="match status" value="1"/>
</dbReference>
<proteinExistence type="predicted"/>
<dbReference type="Gene3D" id="3.40.50.2300">
    <property type="match status" value="1"/>
</dbReference>
<dbReference type="PROSITE" id="PS50110">
    <property type="entry name" value="RESPONSE_REGULATORY"/>
    <property type="match status" value="1"/>
</dbReference>
<dbReference type="EMBL" id="JBHLXH010000005">
    <property type="protein sequence ID" value="MFC0224887.1"/>
    <property type="molecule type" value="Genomic_DNA"/>
</dbReference>